<proteinExistence type="predicted"/>
<dbReference type="PATRIC" id="fig|545697.3.peg.1515"/>
<dbReference type="EMBL" id="AMEZ01000043">
    <property type="protein sequence ID" value="EKY27128.1"/>
    <property type="molecule type" value="Genomic_DNA"/>
</dbReference>
<evidence type="ECO:0008006" key="3">
    <source>
        <dbReference type="Google" id="ProtNLM"/>
    </source>
</evidence>
<gene>
    <name evidence="1" type="ORF">HMPREF0216_01539</name>
</gene>
<organism evidence="1 2">
    <name type="scientific">Clostridium celatum DSM 1785</name>
    <dbReference type="NCBI Taxonomy" id="545697"/>
    <lineage>
        <taxon>Bacteria</taxon>
        <taxon>Bacillati</taxon>
        <taxon>Bacillota</taxon>
        <taxon>Clostridia</taxon>
        <taxon>Eubacteriales</taxon>
        <taxon>Clostridiaceae</taxon>
        <taxon>Clostridium</taxon>
    </lineage>
</organism>
<accession>L1QGM5</accession>
<dbReference type="AlphaFoldDB" id="L1QGM5"/>
<protein>
    <recommendedName>
        <fullName evidence="3">SH3 domain-containing protein</fullName>
    </recommendedName>
</protein>
<dbReference type="eggNOG" id="ENOG50325F6">
    <property type="taxonomic scope" value="Bacteria"/>
</dbReference>
<evidence type="ECO:0000313" key="1">
    <source>
        <dbReference type="EMBL" id="EKY27128.1"/>
    </source>
</evidence>
<sequence length="128" mass="15204">MYFYYEKKLALIKKRLLTTSNQFYNIRNQYRNSFSKLENVNIRFLTPPIKTAITNNNIDVFLAPLQNSPKLKKLEVKMEVNILDSAIINNTLWYYVDLPIDSQYNCRGWIKDSDFISLHSEIKEIECN</sequence>
<reference evidence="1 2" key="1">
    <citation type="submission" date="2012-05" db="EMBL/GenBank/DDBJ databases">
        <authorList>
            <person name="Weinstock G."/>
            <person name="Sodergren E."/>
            <person name="Lobos E.A."/>
            <person name="Fulton L."/>
            <person name="Fulton R."/>
            <person name="Courtney L."/>
            <person name="Fronick C."/>
            <person name="O'Laughlin M."/>
            <person name="Godfrey J."/>
            <person name="Wilson R.M."/>
            <person name="Miner T."/>
            <person name="Farmer C."/>
            <person name="Delehaunty K."/>
            <person name="Cordes M."/>
            <person name="Minx P."/>
            <person name="Tomlinson C."/>
            <person name="Chen J."/>
            <person name="Wollam A."/>
            <person name="Pepin K.H."/>
            <person name="Bhonagiri V."/>
            <person name="Zhang X."/>
            <person name="Suruliraj S."/>
            <person name="Warren W."/>
            <person name="Mitreva M."/>
            <person name="Mardis E.R."/>
            <person name="Wilson R.K."/>
        </authorList>
    </citation>
    <scope>NUCLEOTIDE SEQUENCE [LARGE SCALE GENOMIC DNA]</scope>
    <source>
        <strain evidence="1 2">DSM 1785</strain>
    </source>
</reference>
<keyword evidence="2" id="KW-1185">Reference proteome</keyword>
<dbReference type="HOGENOM" id="CLU_149191_0_0_9"/>
<evidence type="ECO:0000313" key="2">
    <source>
        <dbReference type="Proteomes" id="UP000010420"/>
    </source>
</evidence>
<dbReference type="Proteomes" id="UP000010420">
    <property type="component" value="Unassembled WGS sequence"/>
</dbReference>
<comment type="caution">
    <text evidence="1">The sequence shown here is derived from an EMBL/GenBank/DDBJ whole genome shotgun (WGS) entry which is preliminary data.</text>
</comment>
<name>L1QGM5_9CLOT</name>